<keyword evidence="3" id="KW-0804">Transcription</keyword>
<dbReference type="PANTHER" id="PTHR44688">
    <property type="entry name" value="DNA-BINDING TRANSCRIPTIONAL ACTIVATOR DEVR_DOSR"/>
    <property type="match status" value="1"/>
</dbReference>
<dbReference type="PANTHER" id="PTHR44688:SF16">
    <property type="entry name" value="DNA-BINDING TRANSCRIPTIONAL ACTIVATOR DEVR_DOSR"/>
    <property type="match status" value="1"/>
</dbReference>
<reference evidence="6 7" key="1">
    <citation type="submission" date="2017-08" db="EMBL/GenBank/DDBJ databases">
        <title>Infants hospitalized years apart are colonized by the same room-sourced microbial strains.</title>
        <authorList>
            <person name="Brooks B."/>
            <person name="Olm M.R."/>
            <person name="Firek B.A."/>
            <person name="Baker R."/>
            <person name="Thomas B.C."/>
            <person name="Morowitz M.J."/>
            <person name="Banfield J.F."/>
        </authorList>
    </citation>
    <scope>NUCLEOTIDE SEQUENCE [LARGE SCALE GENOMIC DNA]</scope>
    <source>
        <strain evidence="6">S2_005_002_R2_34</strain>
    </source>
</reference>
<evidence type="ECO:0000259" key="5">
    <source>
        <dbReference type="PROSITE" id="PS50043"/>
    </source>
</evidence>
<dbReference type="InterPro" id="IPR000792">
    <property type="entry name" value="Tscrpt_reg_LuxR_C"/>
</dbReference>
<dbReference type="AlphaFoldDB" id="A0A2W5PQT9"/>
<dbReference type="SMART" id="SM00421">
    <property type="entry name" value="HTH_LUXR"/>
    <property type="match status" value="1"/>
</dbReference>
<protein>
    <recommendedName>
        <fullName evidence="5">HTH luxR-type domain-containing protein</fullName>
    </recommendedName>
</protein>
<keyword evidence="1" id="KW-0805">Transcription regulation</keyword>
<evidence type="ECO:0000256" key="3">
    <source>
        <dbReference type="ARBA" id="ARBA00023163"/>
    </source>
</evidence>
<proteinExistence type="predicted"/>
<sequence length="148" mass="16179">MALAALSFVLDGGSYFPLDVLKALPEFPPGAPPPLRPTHHRIAEEVIRVTAALPPSPPTEEERPEAGPDESGSPREIGDLTLRQHQVLERLPLGHSNKEIARELGMSEATVKVHVRQVMKRLGVANRTQAAVVALRLRIPVTVRRTQS</sequence>
<feature type="compositionally biased region" description="Basic and acidic residues" evidence="4">
    <location>
        <begin position="60"/>
        <end position="78"/>
    </location>
</feature>
<dbReference type="InterPro" id="IPR036388">
    <property type="entry name" value="WH-like_DNA-bd_sf"/>
</dbReference>
<organism evidence="6 7">
    <name type="scientific">Rhodovulum sulfidophilum</name>
    <name type="common">Rhodobacter sulfidophilus</name>
    <dbReference type="NCBI Taxonomy" id="35806"/>
    <lineage>
        <taxon>Bacteria</taxon>
        <taxon>Pseudomonadati</taxon>
        <taxon>Pseudomonadota</taxon>
        <taxon>Alphaproteobacteria</taxon>
        <taxon>Rhodobacterales</taxon>
        <taxon>Paracoccaceae</taxon>
        <taxon>Rhodovulum</taxon>
    </lineage>
</organism>
<dbReference type="CDD" id="cd06170">
    <property type="entry name" value="LuxR_C_like"/>
    <property type="match status" value="1"/>
</dbReference>
<dbReference type="PROSITE" id="PS50043">
    <property type="entry name" value="HTH_LUXR_2"/>
    <property type="match status" value="1"/>
</dbReference>
<evidence type="ECO:0000313" key="7">
    <source>
        <dbReference type="Proteomes" id="UP000249185"/>
    </source>
</evidence>
<dbReference type="EMBL" id="QFPW01000019">
    <property type="protein sequence ID" value="PZQ47047.1"/>
    <property type="molecule type" value="Genomic_DNA"/>
</dbReference>
<comment type="caution">
    <text evidence="6">The sequence shown here is derived from an EMBL/GenBank/DDBJ whole genome shotgun (WGS) entry which is preliminary data.</text>
</comment>
<dbReference type="InterPro" id="IPR016032">
    <property type="entry name" value="Sig_transdc_resp-reg_C-effctor"/>
</dbReference>
<name>A0A2W5PQT9_RHOSU</name>
<gene>
    <name evidence="6" type="ORF">DI556_18740</name>
</gene>
<feature type="domain" description="HTH luxR-type" evidence="5">
    <location>
        <begin position="73"/>
        <end position="138"/>
    </location>
</feature>
<accession>A0A2W5PQT9</accession>
<dbReference type="GO" id="GO:0003677">
    <property type="term" value="F:DNA binding"/>
    <property type="evidence" value="ECO:0007669"/>
    <property type="project" value="UniProtKB-KW"/>
</dbReference>
<dbReference type="Pfam" id="PF00196">
    <property type="entry name" value="GerE"/>
    <property type="match status" value="1"/>
</dbReference>
<dbReference type="GO" id="GO:0006355">
    <property type="term" value="P:regulation of DNA-templated transcription"/>
    <property type="evidence" value="ECO:0007669"/>
    <property type="project" value="InterPro"/>
</dbReference>
<dbReference type="PRINTS" id="PR00038">
    <property type="entry name" value="HTHLUXR"/>
</dbReference>
<evidence type="ECO:0000256" key="4">
    <source>
        <dbReference type="SAM" id="MobiDB-lite"/>
    </source>
</evidence>
<dbReference type="SUPFAM" id="SSF46894">
    <property type="entry name" value="C-terminal effector domain of the bipartite response regulators"/>
    <property type="match status" value="1"/>
</dbReference>
<evidence type="ECO:0000256" key="2">
    <source>
        <dbReference type="ARBA" id="ARBA00023125"/>
    </source>
</evidence>
<evidence type="ECO:0000256" key="1">
    <source>
        <dbReference type="ARBA" id="ARBA00023015"/>
    </source>
</evidence>
<keyword evidence="2" id="KW-0238">DNA-binding</keyword>
<feature type="region of interest" description="Disordered" evidence="4">
    <location>
        <begin position="49"/>
        <end position="80"/>
    </location>
</feature>
<dbReference type="Gene3D" id="1.10.10.10">
    <property type="entry name" value="Winged helix-like DNA-binding domain superfamily/Winged helix DNA-binding domain"/>
    <property type="match status" value="1"/>
</dbReference>
<dbReference type="Proteomes" id="UP000249185">
    <property type="component" value="Unassembled WGS sequence"/>
</dbReference>
<evidence type="ECO:0000313" key="6">
    <source>
        <dbReference type="EMBL" id="PZQ47047.1"/>
    </source>
</evidence>